<feature type="domain" description="Flagellar basal body rod protein N-terminal" evidence="9">
    <location>
        <begin position="5"/>
        <end position="34"/>
    </location>
</feature>
<dbReference type="InterPro" id="IPR037925">
    <property type="entry name" value="FlgE/F/G-like"/>
</dbReference>
<keyword evidence="12" id="KW-0969">Cilium</keyword>
<comment type="caution">
    <text evidence="12">The sequence shown here is derived from an EMBL/GenBank/DDBJ whole genome shotgun (WGS) entry which is preliminary data.</text>
</comment>
<dbReference type="AlphaFoldDB" id="A0A317ECK9"/>
<dbReference type="NCBIfam" id="TIGR03506">
    <property type="entry name" value="FlgEFG_subfam"/>
    <property type="match status" value="2"/>
</dbReference>
<dbReference type="InterPro" id="IPR012834">
    <property type="entry name" value="FlgG_G_neg"/>
</dbReference>
<dbReference type="InterPro" id="IPR019776">
    <property type="entry name" value="Flagellar_basal_body_rod_CS"/>
</dbReference>
<gene>
    <name evidence="12" type="primary">flgG</name>
    <name evidence="12" type="ORF">DKG74_11055</name>
</gene>
<keyword evidence="12" id="KW-0282">Flagellum</keyword>
<evidence type="ECO:0000256" key="7">
    <source>
        <dbReference type="NCBIfam" id="TIGR02488"/>
    </source>
</evidence>
<evidence type="ECO:0000256" key="1">
    <source>
        <dbReference type="ARBA" id="ARBA00004117"/>
    </source>
</evidence>
<dbReference type="NCBIfam" id="TIGR02488">
    <property type="entry name" value="flgG_G_neg"/>
    <property type="match status" value="1"/>
</dbReference>
<dbReference type="PANTHER" id="PTHR30435:SF19">
    <property type="entry name" value="FLAGELLAR BASAL-BODY ROD PROTEIN FLGG"/>
    <property type="match status" value="1"/>
</dbReference>
<comment type="subcellular location">
    <subcellularLocation>
        <location evidence="1 8">Bacterial flagellum basal body</location>
    </subcellularLocation>
</comment>
<organism evidence="12 13">
    <name type="scientific">Zavarzinia aquatilis</name>
    <dbReference type="NCBI Taxonomy" id="2211142"/>
    <lineage>
        <taxon>Bacteria</taxon>
        <taxon>Pseudomonadati</taxon>
        <taxon>Pseudomonadota</taxon>
        <taxon>Alphaproteobacteria</taxon>
        <taxon>Rhodospirillales</taxon>
        <taxon>Zavarziniaceae</taxon>
        <taxon>Zavarzinia</taxon>
    </lineage>
</organism>
<dbReference type="GO" id="GO:0009426">
    <property type="term" value="C:bacterial-type flagellum basal body, distal rod"/>
    <property type="evidence" value="ECO:0007669"/>
    <property type="project" value="UniProtKB-UniRule"/>
</dbReference>
<evidence type="ECO:0000256" key="8">
    <source>
        <dbReference type="RuleBase" id="RU362116"/>
    </source>
</evidence>
<dbReference type="InterPro" id="IPR020013">
    <property type="entry name" value="Flagellar_FlgE/F/G"/>
</dbReference>
<proteinExistence type="inferred from homology"/>
<accession>A0A317ECK9</accession>
<dbReference type="SUPFAM" id="SSF117143">
    <property type="entry name" value="Flagellar hook protein flgE"/>
    <property type="match status" value="1"/>
</dbReference>
<comment type="similarity">
    <text evidence="2 8">Belongs to the flagella basal body rod proteins family.</text>
</comment>
<dbReference type="Pfam" id="PF22692">
    <property type="entry name" value="LlgE_F_G_D1"/>
    <property type="match status" value="1"/>
</dbReference>
<reference evidence="12 13" key="1">
    <citation type="submission" date="2018-05" db="EMBL/GenBank/DDBJ databases">
        <title>Zavarzinia sp. HR-AS.</title>
        <authorList>
            <person name="Lee Y."/>
            <person name="Jeon C.O."/>
        </authorList>
    </citation>
    <scope>NUCLEOTIDE SEQUENCE [LARGE SCALE GENOMIC DNA]</scope>
    <source>
        <strain evidence="12 13">HR-AS</strain>
    </source>
</reference>
<dbReference type="InterPro" id="IPR010930">
    <property type="entry name" value="Flg_bb/hook_C_dom"/>
</dbReference>
<dbReference type="Pfam" id="PF06429">
    <property type="entry name" value="Flg_bbr_C"/>
    <property type="match status" value="1"/>
</dbReference>
<dbReference type="Proteomes" id="UP000245461">
    <property type="component" value="Unassembled WGS sequence"/>
</dbReference>
<evidence type="ECO:0000313" key="12">
    <source>
        <dbReference type="EMBL" id="PWR22945.1"/>
    </source>
</evidence>
<dbReference type="RefSeq" id="WP_109905668.1">
    <property type="nucleotide sequence ID" value="NZ_QGLE01000005.1"/>
</dbReference>
<evidence type="ECO:0000259" key="9">
    <source>
        <dbReference type="Pfam" id="PF00460"/>
    </source>
</evidence>
<evidence type="ECO:0000256" key="6">
    <source>
        <dbReference type="ARBA" id="ARBA00032912"/>
    </source>
</evidence>
<protein>
    <recommendedName>
        <fullName evidence="3 7">Flagellar basal-body rod protein FlgG</fullName>
    </recommendedName>
    <alternativeName>
        <fullName evidence="6 8">Distal rod protein</fullName>
    </alternativeName>
</protein>
<dbReference type="EMBL" id="QGLE01000005">
    <property type="protein sequence ID" value="PWR22945.1"/>
    <property type="molecule type" value="Genomic_DNA"/>
</dbReference>
<comment type="subunit">
    <text evidence="5 8">The basal body constitutes a major portion of the flagellar organelle and consists of four rings (L,P,S, and M) mounted on a central rod. The rod consists of about 26 subunits of FlgG in the distal portion, and FlgB, FlgC and FlgF are thought to build up the proximal portion of the rod with about 6 subunits each.</text>
</comment>
<evidence type="ECO:0000256" key="2">
    <source>
        <dbReference type="ARBA" id="ARBA00009677"/>
    </source>
</evidence>
<evidence type="ECO:0000256" key="4">
    <source>
        <dbReference type="ARBA" id="ARBA00023143"/>
    </source>
</evidence>
<keyword evidence="12" id="KW-0966">Cell projection</keyword>
<evidence type="ECO:0000259" key="11">
    <source>
        <dbReference type="Pfam" id="PF22692"/>
    </source>
</evidence>
<dbReference type="PANTHER" id="PTHR30435">
    <property type="entry name" value="FLAGELLAR PROTEIN"/>
    <property type="match status" value="1"/>
</dbReference>
<evidence type="ECO:0000256" key="3">
    <source>
        <dbReference type="ARBA" id="ARBA00017948"/>
    </source>
</evidence>
<evidence type="ECO:0000259" key="10">
    <source>
        <dbReference type="Pfam" id="PF06429"/>
    </source>
</evidence>
<dbReference type="GO" id="GO:0071978">
    <property type="term" value="P:bacterial-type flagellum-dependent swarming motility"/>
    <property type="evidence" value="ECO:0007669"/>
    <property type="project" value="TreeGrafter"/>
</dbReference>
<evidence type="ECO:0000256" key="5">
    <source>
        <dbReference type="ARBA" id="ARBA00025933"/>
    </source>
</evidence>
<dbReference type="InterPro" id="IPR001444">
    <property type="entry name" value="Flag_bb_rod_N"/>
</dbReference>
<dbReference type="OrthoDB" id="9804559at2"/>
<dbReference type="PROSITE" id="PS00588">
    <property type="entry name" value="FLAGELLA_BB_ROD"/>
    <property type="match status" value="1"/>
</dbReference>
<name>A0A317ECK9_9PROT</name>
<sequence>MRSLSIGATGMLAQQLNVEVISNNLANMSTTGFKRQRAEFQDLLYENIKRMGTTSSDAGTVIPSGIQLGTGVKTGSVYRIMGQGNMTSTDNTYDLGIQGRGYFRVLLPSGEEAYTRAGAFQLNGDGQIVTQDGYTVQPGIVIPQNATEVAISATGEVAVTLPNQVNPQVVGQLDLATFINPAGLAATGDNLFLETPASGTATVGLPGDEGFGTLLQGYVEAANVNPVQEITNLISAQRAYELNSKVITASDEMLQTITQLR</sequence>
<dbReference type="InterPro" id="IPR053967">
    <property type="entry name" value="LlgE_F_G-like_D1"/>
</dbReference>
<evidence type="ECO:0000313" key="13">
    <source>
        <dbReference type="Proteomes" id="UP000245461"/>
    </source>
</evidence>
<feature type="domain" description="Flagellar basal-body/hook protein C-terminal" evidence="10">
    <location>
        <begin position="216"/>
        <end position="260"/>
    </location>
</feature>
<dbReference type="Pfam" id="PF00460">
    <property type="entry name" value="Flg_bb_rod"/>
    <property type="match status" value="1"/>
</dbReference>
<keyword evidence="13" id="KW-1185">Reference proteome</keyword>
<keyword evidence="4 8" id="KW-0975">Bacterial flagellum</keyword>
<feature type="domain" description="Flagellar hook protein FlgE/F/G-like D1" evidence="11">
    <location>
        <begin position="97"/>
        <end position="159"/>
    </location>
</feature>